<proteinExistence type="predicted"/>
<dbReference type="InParanoid" id="E9HSU5"/>
<dbReference type="AlphaFoldDB" id="E9HSU5"/>
<dbReference type="EMBL" id="GL732758">
    <property type="protein sequence ID" value="EFX65175.1"/>
    <property type="molecule type" value="Genomic_DNA"/>
</dbReference>
<organism evidence="1 2">
    <name type="scientific">Daphnia pulex</name>
    <name type="common">Water flea</name>
    <dbReference type="NCBI Taxonomy" id="6669"/>
    <lineage>
        <taxon>Eukaryota</taxon>
        <taxon>Metazoa</taxon>
        <taxon>Ecdysozoa</taxon>
        <taxon>Arthropoda</taxon>
        <taxon>Crustacea</taxon>
        <taxon>Branchiopoda</taxon>
        <taxon>Diplostraca</taxon>
        <taxon>Cladocera</taxon>
        <taxon>Anomopoda</taxon>
        <taxon>Daphniidae</taxon>
        <taxon>Daphnia</taxon>
    </lineage>
</organism>
<evidence type="ECO:0000313" key="2">
    <source>
        <dbReference type="Proteomes" id="UP000000305"/>
    </source>
</evidence>
<dbReference type="HOGENOM" id="CLU_2778423_0_0_1"/>
<name>E9HSU5_DAPPU</name>
<evidence type="ECO:0000313" key="1">
    <source>
        <dbReference type="EMBL" id="EFX65175.1"/>
    </source>
</evidence>
<gene>
    <name evidence="1" type="ORF">DAPPUDRAFT_265080</name>
</gene>
<accession>E9HSU5</accession>
<sequence>MRLFLLNEDEDLMVSLHANPKLSIPLSVDPGEVVVLSKLEEEKTRLRLNGGPHFPRGMRLLAKVQAHQC</sequence>
<dbReference type="Proteomes" id="UP000000305">
    <property type="component" value="Unassembled WGS sequence"/>
</dbReference>
<protein>
    <submittedName>
        <fullName evidence="1">Uncharacterized protein</fullName>
    </submittedName>
</protein>
<dbReference type="KEGG" id="dpx:DAPPUDRAFT_265080"/>
<reference evidence="1 2" key="1">
    <citation type="journal article" date="2011" name="Science">
        <title>The ecoresponsive genome of Daphnia pulex.</title>
        <authorList>
            <person name="Colbourne J.K."/>
            <person name="Pfrender M.E."/>
            <person name="Gilbert D."/>
            <person name="Thomas W.K."/>
            <person name="Tucker A."/>
            <person name="Oakley T.H."/>
            <person name="Tokishita S."/>
            <person name="Aerts A."/>
            <person name="Arnold G.J."/>
            <person name="Basu M.K."/>
            <person name="Bauer D.J."/>
            <person name="Caceres C.E."/>
            <person name="Carmel L."/>
            <person name="Casola C."/>
            <person name="Choi J.H."/>
            <person name="Detter J.C."/>
            <person name="Dong Q."/>
            <person name="Dusheyko S."/>
            <person name="Eads B.D."/>
            <person name="Frohlich T."/>
            <person name="Geiler-Samerotte K.A."/>
            <person name="Gerlach D."/>
            <person name="Hatcher P."/>
            <person name="Jogdeo S."/>
            <person name="Krijgsveld J."/>
            <person name="Kriventseva E.V."/>
            <person name="Kultz D."/>
            <person name="Laforsch C."/>
            <person name="Lindquist E."/>
            <person name="Lopez J."/>
            <person name="Manak J.R."/>
            <person name="Muller J."/>
            <person name="Pangilinan J."/>
            <person name="Patwardhan R.P."/>
            <person name="Pitluck S."/>
            <person name="Pritham E.J."/>
            <person name="Rechtsteiner A."/>
            <person name="Rho M."/>
            <person name="Rogozin I.B."/>
            <person name="Sakarya O."/>
            <person name="Salamov A."/>
            <person name="Schaack S."/>
            <person name="Shapiro H."/>
            <person name="Shiga Y."/>
            <person name="Skalitzky C."/>
            <person name="Smith Z."/>
            <person name="Souvorov A."/>
            <person name="Sung W."/>
            <person name="Tang Z."/>
            <person name="Tsuchiya D."/>
            <person name="Tu H."/>
            <person name="Vos H."/>
            <person name="Wang M."/>
            <person name="Wolf Y.I."/>
            <person name="Yamagata H."/>
            <person name="Yamada T."/>
            <person name="Ye Y."/>
            <person name="Shaw J.R."/>
            <person name="Andrews J."/>
            <person name="Crease T.J."/>
            <person name="Tang H."/>
            <person name="Lucas S.M."/>
            <person name="Robertson H.M."/>
            <person name="Bork P."/>
            <person name="Koonin E.V."/>
            <person name="Zdobnov E.M."/>
            <person name="Grigoriev I.V."/>
            <person name="Lynch M."/>
            <person name="Boore J.L."/>
        </authorList>
    </citation>
    <scope>NUCLEOTIDE SEQUENCE [LARGE SCALE GENOMIC DNA]</scope>
</reference>
<keyword evidence="2" id="KW-1185">Reference proteome</keyword>